<evidence type="ECO:0000313" key="2">
    <source>
        <dbReference type="EMBL" id="CAE6440608.1"/>
    </source>
</evidence>
<name>A0A8H3ARY8_9AGAM</name>
<comment type="caution">
    <text evidence="2">The sequence shown here is derived from an EMBL/GenBank/DDBJ whole genome shotgun (WGS) entry which is preliminary data.</text>
</comment>
<gene>
    <name evidence="2" type="ORF">RDB_LOCUS28986</name>
</gene>
<keyword evidence="1" id="KW-0472">Membrane</keyword>
<evidence type="ECO:0000256" key="1">
    <source>
        <dbReference type="SAM" id="Phobius"/>
    </source>
</evidence>
<evidence type="ECO:0000313" key="3">
    <source>
        <dbReference type="Proteomes" id="UP000663850"/>
    </source>
</evidence>
<accession>A0A8H3ARY8</accession>
<keyword evidence="1" id="KW-1133">Transmembrane helix</keyword>
<sequence>MALAIPSPLNAHWLTAAFYTAAFGLSLGGLLLTTYLTGLGSSYSAETISQLANGKAFLKGAVIPVAIVTALPTVLATYAALFLLGGLLVMTGAAASENSITEHKVAFQAIVLLPIDSSIHMMIIALEYKLNRNCLFAFLSSLLWLAACVSTLGFAPKYYRKVQEWQVYGPSNTDKERKAYAAPVNSRGLGMKSSKRAKQQREWDRLLVPLSVTTATSAGALAIPSPFHAGTHWAATACFTGAFGLSLEGLLLIMYLTVFGAGACAETVARMASGKAFLKGKIGPVAFFTALPTAIATYSFLFLLVGLFTMTVAAGRHGDINDHLLGFQIMVLVPLCVTFTTILGTIMGCEVFAWLESLSKSEREKETETKAAGLP</sequence>
<feature type="transmembrane region" description="Helical" evidence="1">
    <location>
        <begin position="105"/>
        <end position="123"/>
    </location>
</feature>
<feature type="transmembrane region" description="Helical" evidence="1">
    <location>
        <begin position="206"/>
        <end position="227"/>
    </location>
</feature>
<feature type="transmembrane region" description="Helical" evidence="1">
    <location>
        <begin position="12"/>
        <end position="36"/>
    </location>
</feature>
<feature type="transmembrane region" description="Helical" evidence="1">
    <location>
        <begin position="285"/>
        <end position="309"/>
    </location>
</feature>
<feature type="transmembrane region" description="Helical" evidence="1">
    <location>
        <begin position="329"/>
        <end position="355"/>
    </location>
</feature>
<dbReference type="AlphaFoldDB" id="A0A8H3ARY8"/>
<protein>
    <submittedName>
        <fullName evidence="2">Uncharacterized protein</fullName>
    </submittedName>
</protein>
<feature type="transmembrane region" description="Helical" evidence="1">
    <location>
        <begin position="233"/>
        <end position="264"/>
    </location>
</feature>
<keyword evidence="1" id="KW-0812">Transmembrane</keyword>
<feature type="transmembrane region" description="Helical" evidence="1">
    <location>
        <begin position="135"/>
        <end position="155"/>
    </location>
</feature>
<reference evidence="2" key="1">
    <citation type="submission" date="2021-01" db="EMBL/GenBank/DDBJ databases">
        <authorList>
            <person name="Kaushik A."/>
        </authorList>
    </citation>
    <scope>NUCLEOTIDE SEQUENCE</scope>
    <source>
        <strain evidence="2">Type strain: AG8-Rh-89/</strain>
    </source>
</reference>
<organism evidence="2 3">
    <name type="scientific">Rhizoctonia solani</name>
    <dbReference type="NCBI Taxonomy" id="456999"/>
    <lineage>
        <taxon>Eukaryota</taxon>
        <taxon>Fungi</taxon>
        <taxon>Dikarya</taxon>
        <taxon>Basidiomycota</taxon>
        <taxon>Agaricomycotina</taxon>
        <taxon>Agaricomycetes</taxon>
        <taxon>Cantharellales</taxon>
        <taxon>Ceratobasidiaceae</taxon>
        <taxon>Rhizoctonia</taxon>
    </lineage>
</organism>
<dbReference type="Proteomes" id="UP000663850">
    <property type="component" value="Unassembled WGS sequence"/>
</dbReference>
<dbReference type="EMBL" id="CAJMWZ010001715">
    <property type="protein sequence ID" value="CAE6440608.1"/>
    <property type="molecule type" value="Genomic_DNA"/>
</dbReference>
<feature type="transmembrane region" description="Helical" evidence="1">
    <location>
        <begin position="56"/>
        <end position="84"/>
    </location>
</feature>
<proteinExistence type="predicted"/>